<keyword evidence="3" id="KW-0238">DNA-binding</keyword>
<dbReference type="InterPro" id="IPR036279">
    <property type="entry name" value="5-3_exonuclease_C_sf"/>
</dbReference>
<evidence type="ECO:0000259" key="5">
    <source>
        <dbReference type="SMART" id="SM00475"/>
    </source>
</evidence>
<dbReference type="InterPro" id="IPR002421">
    <property type="entry name" value="5-3_exonuclease"/>
</dbReference>
<dbReference type="Pfam" id="PF01367">
    <property type="entry name" value="5_3_exonuc"/>
    <property type="match status" value="1"/>
</dbReference>
<dbReference type="GO" id="GO:0008409">
    <property type="term" value="F:5'-3' exonuclease activity"/>
    <property type="evidence" value="ECO:0007669"/>
    <property type="project" value="InterPro"/>
</dbReference>
<keyword evidence="1" id="KW-0540">Nuclease</keyword>
<dbReference type="AlphaFoldDB" id="A0A1F7HDF3"/>
<comment type="caution">
    <text evidence="6">The sequence shown here is derived from an EMBL/GenBank/DDBJ whole genome shotgun (WGS) entry which is preliminary data.</text>
</comment>
<organism evidence="6 7">
    <name type="scientific">Candidatus Roizmanbacteria bacterium RIFCSPHIGHO2_02_FULL_43_11</name>
    <dbReference type="NCBI Taxonomy" id="1802043"/>
    <lineage>
        <taxon>Bacteria</taxon>
        <taxon>Candidatus Roizmaniibacteriota</taxon>
    </lineage>
</organism>
<reference evidence="6 7" key="1">
    <citation type="journal article" date="2016" name="Nat. Commun.">
        <title>Thousands of microbial genomes shed light on interconnected biogeochemical processes in an aquifer system.</title>
        <authorList>
            <person name="Anantharaman K."/>
            <person name="Brown C.T."/>
            <person name="Hug L.A."/>
            <person name="Sharon I."/>
            <person name="Castelle C.J."/>
            <person name="Probst A.J."/>
            <person name="Thomas B.C."/>
            <person name="Singh A."/>
            <person name="Wilkins M.J."/>
            <person name="Karaoz U."/>
            <person name="Brodie E.L."/>
            <person name="Williams K.H."/>
            <person name="Hubbard S.S."/>
            <person name="Banfield J.F."/>
        </authorList>
    </citation>
    <scope>NUCLEOTIDE SEQUENCE [LARGE SCALE GENOMIC DNA]</scope>
</reference>
<proteinExistence type="predicted"/>
<dbReference type="SUPFAM" id="SSF88723">
    <property type="entry name" value="PIN domain-like"/>
    <property type="match status" value="1"/>
</dbReference>
<evidence type="ECO:0000256" key="3">
    <source>
        <dbReference type="ARBA" id="ARBA00023125"/>
    </source>
</evidence>
<dbReference type="PANTHER" id="PTHR42646">
    <property type="entry name" value="FLAP ENDONUCLEASE XNI"/>
    <property type="match status" value="1"/>
</dbReference>
<dbReference type="InterPro" id="IPR038969">
    <property type="entry name" value="FEN"/>
</dbReference>
<feature type="region of interest" description="Disordered" evidence="4">
    <location>
        <begin position="285"/>
        <end position="306"/>
    </location>
</feature>
<evidence type="ECO:0000313" key="7">
    <source>
        <dbReference type="Proteomes" id="UP000178098"/>
    </source>
</evidence>
<dbReference type="Proteomes" id="UP000178098">
    <property type="component" value="Unassembled WGS sequence"/>
</dbReference>
<dbReference type="SMART" id="SM00279">
    <property type="entry name" value="HhH2"/>
    <property type="match status" value="1"/>
</dbReference>
<dbReference type="GO" id="GO:0003677">
    <property type="term" value="F:DNA binding"/>
    <property type="evidence" value="ECO:0007669"/>
    <property type="project" value="UniProtKB-KW"/>
</dbReference>
<sequence>MKKLLVIDGNALLHRAYHALPDFKSKDGIPTNAVYGFASVLYKVREDLQPTHVCVCFDTPAPTFRDKMYKDYRAHRPEVEKELIQQFPIAREFLNAAGIRFYEQDGVEADDLIAAIARKARKIHLQTIILSGDRDLFQLIDDETFVLTPALGFSKGLLYTRDEVVKKFGLPPEKIADLKALTGDPSDNYKGVKGIGPKTAVDLIQQFGSVEKLYQHVQEVEPERIRTLLLSDKEHALLSKKLAVLKADINIPVEQFLFTEYPESLRTFFHTYTFYSLERRYFQHQAHPPKSSSTPSKRAQDQLGLF</sequence>
<dbReference type="Gene3D" id="3.40.50.1010">
    <property type="entry name" value="5'-nuclease"/>
    <property type="match status" value="1"/>
</dbReference>
<dbReference type="Gene3D" id="1.10.150.20">
    <property type="entry name" value="5' to 3' exonuclease, C-terminal subdomain"/>
    <property type="match status" value="1"/>
</dbReference>
<feature type="domain" description="5'-3' exonuclease" evidence="5">
    <location>
        <begin position="2"/>
        <end position="259"/>
    </location>
</feature>
<dbReference type="CDD" id="cd09898">
    <property type="entry name" value="H3TH_53EXO"/>
    <property type="match status" value="1"/>
</dbReference>
<gene>
    <name evidence="6" type="ORF">A3D08_03830</name>
</gene>
<evidence type="ECO:0000256" key="2">
    <source>
        <dbReference type="ARBA" id="ARBA00022801"/>
    </source>
</evidence>
<dbReference type="Pfam" id="PF02739">
    <property type="entry name" value="5_3_exonuc_N"/>
    <property type="match status" value="1"/>
</dbReference>
<dbReference type="SMART" id="SM00475">
    <property type="entry name" value="53EXOc"/>
    <property type="match status" value="1"/>
</dbReference>
<evidence type="ECO:0000256" key="1">
    <source>
        <dbReference type="ARBA" id="ARBA00022722"/>
    </source>
</evidence>
<dbReference type="InterPro" id="IPR029060">
    <property type="entry name" value="PIN-like_dom_sf"/>
</dbReference>
<dbReference type="InterPro" id="IPR008918">
    <property type="entry name" value="HhH2"/>
</dbReference>
<accession>A0A1F7HDF3</accession>
<dbReference type="GO" id="GO:0033567">
    <property type="term" value="P:DNA replication, Okazaki fragment processing"/>
    <property type="evidence" value="ECO:0007669"/>
    <property type="project" value="InterPro"/>
</dbReference>
<evidence type="ECO:0000256" key="4">
    <source>
        <dbReference type="SAM" id="MobiDB-lite"/>
    </source>
</evidence>
<protein>
    <recommendedName>
        <fullName evidence="5">5'-3' exonuclease domain-containing protein</fullName>
    </recommendedName>
</protein>
<dbReference type="SUPFAM" id="SSF47807">
    <property type="entry name" value="5' to 3' exonuclease, C-terminal subdomain"/>
    <property type="match status" value="1"/>
</dbReference>
<dbReference type="GO" id="GO:0017108">
    <property type="term" value="F:5'-flap endonuclease activity"/>
    <property type="evidence" value="ECO:0007669"/>
    <property type="project" value="InterPro"/>
</dbReference>
<dbReference type="CDD" id="cd09859">
    <property type="entry name" value="PIN_53EXO"/>
    <property type="match status" value="1"/>
</dbReference>
<name>A0A1F7HDF3_9BACT</name>
<dbReference type="InterPro" id="IPR020046">
    <property type="entry name" value="5-3_exonucl_a-hlix_arch_N"/>
</dbReference>
<keyword evidence="2" id="KW-0378">Hydrolase</keyword>
<dbReference type="FunFam" id="1.10.150.20:FF:000003">
    <property type="entry name" value="DNA polymerase I"/>
    <property type="match status" value="1"/>
</dbReference>
<dbReference type="PANTHER" id="PTHR42646:SF2">
    <property type="entry name" value="5'-3' EXONUCLEASE FAMILY PROTEIN"/>
    <property type="match status" value="1"/>
</dbReference>
<dbReference type="InterPro" id="IPR020045">
    <property type="entry name" value="DNA_polI_H3TH"/>
</dbReference>
<dbReference type="EMBL" id="MFZT01000051">
    <property type="protein sequence ID" value="OGK29289.1"/>
    <property type="molecule type" value="Genomic_DNA"/>
</dbReference>
<evidence type="ECO:0000313" key="6">
    <source>
        <dbReference type="EMBL" id="OGK29289.1"/>
    </source>
</evidence>